<keyword evidence="3" id="KW-0396">Initiation factor</keyword>
<dbReference type="Proteomes" id="UP000078561">
    <property type="component" value="Unassembled WGS sequence"/>
</dbReference>
<dbReference type="InterPro" id="IPR044145">
    <property type="entry name" value="IF2_II"/>
</dbReference>
<dbReference type="CDD" id="cd03702">
    <property type="entry name" value="IF2_mtIF2_II"/>
    <property type="match status" value="1"/>
</dbReference>
<dbReference type="InterPro" id="IPR015760">
    <property type="entry name" value="TIF_IF2"/>
</dbReference>
<keyword evidence="5" id="KW-0648">Protein biosynthesis</keyword>
<dbReference type="GO" id="GO:0003743">
    <property type="term" value="F:translation initiation factor activity"/>
    <property type="evidence" value="ECO:0007669"/>
    <property type="project" value="UniProtKB-KW"/>
</dbReference>
<feature type="compositionally biased region" description="Basic and acidic residues" evidence="12">
    <location>
        <begin position="118"/>
        <end position="132"/>
    </location>
</feature>
<feature type="compositionally biased region" description="Polar residues" evidence="12">
    <location>
        <begin position="60"/>
        <end position="71"/>
    </location>
</feature>
<dbReference type="InterPro" id="IPR000178">
    <property type="entry name" value="TF_IF2_bacterial-like"/>
</dbReference>
<evidence type="ECO:0000313" key="15">
    <source>
        <dbReference type="Proteomes" id="UP000078561"/>
    </source>
</evidence>
<feature type="compositionally biased region" description="Low complexity" evidence="12">
    <location>
        <begin position="72"/>
        <end position="81"/>
    </location>
</feature>
<name>A0A168SCA9_ABSGL</name>
<evidence type="ECO:0000256" key="6">
    <source>
        <dbReference type="ARBA" id="ARBA00022946"/>
    </source>
</evidence>
<dbReference type="HAMAP" id="MF_00100_B">
    <property type="entry name" value="IF_2_B"/>
    <property type="match status" value="1"/>
</dbReference>
<dbReference type="InterPro" id="IPR023115">
    <property type="entry name" value="TIF_IF2_dom3"/>
</dbReference>
<dbReference type="FunFam" id="3.40.50.300:FF:000019">
    <property type="entry name" value="Translation initiation factor IF-2"/>
    <property type="match status" value="1"/>
</dbReference>
<gene>
    <name evidence="14" type="primary">ABSGL_13889.1 scaffold 14340</name>
</gene>
<evidence type="ECO:0000256" key="8">
    <source>
        <dbReference type="ARBA" id="ARBA00023134"/>
    </source>
</evidence>
<evidence type="ECO:0000259" key="13">
    <source>
        <dbReference type="PROSITE" id="PS51722"/>
    </source>
</evidence>
<organism evidence="14">
    <name type="scientific">Absidia glauca</name>
    <name type="common">Pin mould</name>
    <dbReference type="NCBI Taxonomy" id="4829"/>
    <lineage>
        <taxon>Eukaryota</taxon>
        <taxon>Fungi</taxon>
        <taxon>Fungi incertae sedis</taxon>
        <taxon>Mucoromycota</taxon>
        <taxon>Mucoromycotina</taxon>
        <taxon>Mucoromycetes</taxon>
        <taxon>Mucorales</taxon>
        <taxon>Cunninghamellaceae</taxon>
        <taxon>Absidia</taxon>
    </lineage>
</organism>
<dbReference type="CDD" id="cd01887">
    <property type="entry name" value="IF2_eIF5B"/>
    <property type="match status" value="1"/>
</dbReference>
<keyword evidence="4" id="KW-0547">Nucleotide-binding</keyword>
<evidence type="ECO:0000256" key="1">
    <source>
        <dbReference type="ARBA" id="ARBA00004173"/>
    </source>
</evidence>
<dbReference type="Gene3D" id="3.40.50.10050">
    <property type="entry name" value="Translation initiation factor IF- 2, domain 3"/>
    <property type="match status" value="1"/>
</dbReference>
<keyword evidence="6" id="KW-0809">Transit peptide</keyword>
<dbReference type="FunFam" id="2.40.30.10:FF:000126">
    <property type="entry name" value="Mitochondrial translation initiation factor"/>
    <property type="match status" value="1"/>
</dbReference>
<reference evidence="14" key="1">
    <citation type="submission" date="2016-04" db="EMBL/GenBank/DDBJ databases">
        <authorList>
            <person name="Evans L.H."/>
            <person name="Alamgir A."/>
            <person name="Owens N."/>
            <person name="Weber N.D."/>
            <person name="Virtaneva K."/>
            <person name="Barbian K."/>
            <person name="Babar A."/>
            <person name="Rosenke K."/>
        </authorList>
    </citation>
    <scope>NUCLEOTIDE SEQUENCE [LARGE SCALE GENOMIC DNA]</scope>
    <source>
        <strain evidence="14">CBS 101.48</strain>
    </source>
</reference>
<feature type="compositionally biased region" description="Polar residues" evidence="12">
    <location>
        <begin position="82"/>
        <end position="113"/>
    </location>
</feature>
<dbReference type="Gene3D" id="3.40.50.300">
    <property type="entry name" value="P-loop containing nucleotide triphosphate hydrolases"/>
    <property type="match status" value="1"/>
</dbReference>
<evidence type="ECO:0000256" key="5">
    <source>
        <dbReference type="ARBA" id="ARBA00022917"/>
    </source>
</evidence>
<dbReference type="GO" id="GO:0005739">
    <property type="term" value="C:mitochondrion"/>
    <property type="evidence" value="ECO:0007669"/>
    <property type="project" value="UniProtKB-SubCell"/>
</dbReference>
<dbReference type="InterPro" id="IPR005225">
    <property type="entry name" value="Small_GTP-bd"/>
</dbReference>
<feature type="compositionally biased region" description="Basic and acidic residues" evidence="12">
    <location>
        <begin position="144"/>
        <end position="162"/>
    </location>
</feature>
<dbReference type="FunCoup" id="A0A168SCA9">
    <property type="interactions" value="623"/>
</dbReference>
<feature type="domain" description="Tr-type G" evidence="13">
    <location>
        <begin position="280"/>
        <end position="448"/>
    </location>
</feature>
<dbReference type="PANTHER" id="PTHR43381">
    <property type="entry name" value="TRANSLATION INITIATION FACTOR IF-2-RELATED"/>
    <property type="match status" value="1"/>
</dbReference>
<evidence type="ECO:0000256" key="10">
    <source>
        <dbReference type="ARBA" id="ARBA00044200"/>
    </source>
</evidence>
<evidence type="ECO:0000256" key="7">
    <source>
        <dbReference type="ARBA" id="ARBA00023128"/>
    </source>
</evidence>
<comment type="similarity">
    <text evidence="2">Belongs to the TRAFAC class translation factor GTPase superfamily. Classic translation factor GTPase family. IF-2 subfamily.</text>
</comment>
<keyword evidence="7" id="KW-0496">Mitochondrion</keyword>
<dbReference type="FunFam" id="3.40.50.10050:FF:000001">
    <property type="entry name" value="Translation initiation factor IF-2"/>
    <property type="match status" value="1"/>
</dbReference>
<dbReference type="OMA" id="TIVCYQI"/>
<feature type="region of interest" description="Disordered" evidence="12">
    <location>
        <begin position="33"/>
        <end position="162"/>
    </location>
</feature>
<dbReference type="SUPFAM" id="SSF50447">
    <property type="entry name" value="Translation proteins"/>
    <property type="match status" value="2"/>
</dbReference>
<dbReference type="InterPro" id="IPR027417">
    <property type="entry name" value="P-loop_NTPase"/>
</dbReference>
<dbReference type="InterPro" id="IPR053905">
    <property type="entry name" value="EF-G-like_DII"/>
</dbReference>
<dbReference type="SUPFAM" id="SSF52540">
    <property type="entry name" value="P-loop containing nucleoside triphosphate hydrolases"/>
    <property type="match status" value="1"/>
</dbReference>
<dbReference type="Pfam" id="PF22042">
    <property type="entry name" value="EF-G_D2"/>
    <property type="match status" value="1"/>
</dbReference>
<evidence type="ECO:0000313" key="14">
    <source>
        <dbReference type="EMBL" id="SAM08227.1"/>
    </source>
</evidence>
<dbReference type="CDD" id="cd03692">
    <property type="entry name" value="mtIF2_IVc"/>
    <property type="match status" value="1"/>
</dbReference>
<accession>A0A168SCA9</accession>
<evidence type="ECO:0000256" key="11">
    <source>
        <dbReference type="SAM" id="Coils"/>
    </source>
</evidence>
<evidence type="ECO:0000256" key="9">
    <source>
        <dbReference type="ARBA" id="ARBA00025162"/>
    </source>
</evidence>
<comment type="subcellular location">
    <subcellularLocation>
        <location evidence="1">Mitochondrion</location>
    </subcellularLocation>
</comment>
<dbReference type="STRING" id="4829.A0A168SCA9"/>
<evidence type="ECO:0000256" key="12">
    <source>
        <dbReference type="SAM" id="MobiDB-lite"/>
    </source>
</evidence>
<sequence>MSGQLSRLFLCRSSLLYTRSIHTTRACLKDKAIAGGKPGATTSGTDTLAPSGMDKWKRPTSMNSRHNPKSGQQQQKQQQQQRSSPKATDTGAKQGNRPTTNNNNSGRTMPTKRNWTKPVDHHAEKHEGESAKRHERHINKFSKPPREGETVTQRKERKRKEEELANIMKQEAAAKRHMEQRQAKQRAKELAEKENRVRDVFIPEIVNVANLSKILGIRIEQVLSTMEELEMGASKYDRMLNADESSLIAMQLNLNPIVDERQSLDLYSKPVPEDTSNLPSRPPVVTIMGHVDHGKTTLLDTLRKTSVAAGEAGGITQHIGAFSVVLPSKKSITFLDTPGHAAFSAMRARGAQVTDIIVLVVAADDGVMPQTQEAIKHAHNAGVPLVVAVNKCDKPGVDASRVKQELARYNVHLEEIGGDVPCVEVSGLTGLNLDQLEETISTLSEILELKAEQQGMDTEGVVLESQIEKGRGNVATVLVRRGVLKPGSVVVAGNTWCKVRSMTDHQGKPLKQALPGTPVKVIGWKDVPNAGDEMLQAKDEGMAKTVVDNRMTRQQRDQQLNDLEVINQKRRQQRELLEHERLVEKQYQKEMMMYQRGLSEQVPDSLGKRLSAVQQTLRDDGIIDTEDKTLELRAIVKGDVSGTVEAVIDCLGGLQNKQIRVKVVHGGVGQISEGDVQLAAACDGQVIGFNVKADKKVIAEASRRGVTVKSYNVIYKLLEEVKDQLGDMLPPVLSTQVLGEASVLQVFDISVKGRETKPVAGCRVTNGAIARNGRVRIVRDKNTIWEGELDALRQVKKDISEAKKGLECGMSFEGFDTFKVGDIIQHYQTIETKQKL</sequence>
<comment type="function">
    <text evidence="9">One of the essential components for the initiation of protein synthesis. Protects formylmethionyl-tRNA from spontaneous hydrolysis and promotes its binding to the 30S ribosomal subunits. Also involved in the hydrolysis of GTP during the formation of the 70S ribosomal complex.</text>
</comment>
<evidence type="ECO:0000256" key="2">
    <source>
        <dbReference type="ARBA" id="ARBA00007733"/>
    </source>
</evidence>
<dbReference type="GO" id="GO:0003924">
    <property type="term" value="F:GTPase activity"/>
    <property type="evidence" value="ECO:0007669"/>
    <property type="project" value="InterPro"/>
</dbReference>
<dbReference type="FunFam" id="2.40.30.10:FF:000008">
    <property type="entry name" value="Translation initiation factor IF-2"/>
    <property type="match status" value="1"/>
</dbReference>
<dbReference type="OrthoDB" id="361630at2759"/>
<dbReference type="GO" id="GO:0005525">
    <property type="term" value="F:GTP binding"/>
    <property type="evidence" value="ECO:0007669"/>
    <property type="project" value="UniProtKB-KW"/>
</dbReference>
<dbReference type="AlphaFoldDB" id="A0A168SCA9"/>
<dbReference type="PANTHER" id="PTHR43381:SF20">
    <property type="entry name" value="TRANSLATION INITIATION FACTOR IF-2, MITOCHONDRIAL"/>
    <property type="match status" value="1"/>
</dbReference>
<dbReference type="Pfam" id="PF00009">
    <property type="entry name" value="GTP_EFTU"/>
    <property type="match status" value="1"/>
</dbReference>
<dbReference type="Pfam" id="PF11987">
    <property type="entry name" value="IF-2"/>
    <property type="match status" value="1"/>
</dbReference>
<dbReference type="NCBIfam" id="TIGR00231">
    <property type="entry name" value="small_GTP"/>
    <property type="match status" value="1"/>
</dbReference>
<keyword evidence="11" id="KW-0175">Coiled coil</keyword>
<keyword evidence="15" id="KW-1185">Reference proteome</keyword>
<proteinExistence type="inferred from homology"/>
<dbReference type="PROSITE" id="PS51722">
    <property type="entry name" value="G_TR_2"/>
    <property type="match status" value="1"/>
</dbReference>
<dbReference type="EMBL" id="LT554889">
    <property type="protein sequence ID" value="SAM08227.1"/>
    <property type="molecule type" value="Genomic_DNA"/>
</dbReference>
<dbReference type="GO" id="GO:0032543">
    <property type="term" value="P:mitochondrial translation"/>
    <property type="evidence" value="ECO:0007669"/>
    <property type="project" value="UniProtKB-ARBA"/>
</dbReference>
<dbReference type="InterPro" id="IPR009000">
    <property type="entry name" value="Transl_B-barrel_sf"/>
</dbReference>
<dbReference type="Gene3D" id="2.40.30.10">
    <property type="entry name" value="Translation factors"/>
    <property type="match status" value="2"/>
</dbReference>
<evidence type="ECO:0000256" key="3">
    <source>
        <dbReference type="ARBA" id="ARBA00022540"/>
    </source>
</evidence>
<feature type="coiled-coil region" evidence="11">
    <location>
        <begin position="560"/>
        <end position="589"/>
    </location>
</feature>
<dbReference type="InParanoid" id="A0A168SCA9"/>
<dbReference type="InterPro" id="IPR036925">
    <property type="entry name" value="TIF_IF2_dom3_sf"/>
</dbReference>
<dbReference type="InterPro" id="IPR000795">
    <property type="entry name" value="T_Tr_GTP-bd_dom"/>
</dbReference>
<evidence type="ECO:0000256" key="4">
    <source>
        <dbReference type="ARBA" id="ARBA00022741"/>
    </source>
</evidence>
<protein>
    <recommendedName>
        <fullName evidence="10">Translation initiation factor IF-2, mitochondrial</fullName>
    </recommendedName>
</protein>
<keyword evidence="8" id="KW-0342">GTP-binding</keyword>
<dbReference type="SUPFAM" id="SSF52156">
    <property type="entry name" value="Initiation factor IF2/eIF5b, domain 3"/>
    <property type="match status" value="1"/>
</dbReference>